<evidence type="ECO:0008006" key="5">
    <source>
        <dbReference type="Google" id="ProtNLM"/>
    </source>
</evidence>
<keyword evidence="1" id="KW-0233">DNA recombination</keyword>
<proteinExistence type="predicted"/>
<dbReference type="GO" id="GO:0003677">
    <property type="term" value="F:DNA binding"/>
    <property type="evidence" value="ECO:0007669"/>
    <property type="project" value="InterPro"/>
</dbReference>
<dbReference type="Gene3D" id="1.10.443.10">
    <property type="entry name" value="Intergrase catalytic core"/>
    <property type="match status" value="1"/>
</dbReference>
<sequence length="292" mass="32372">MGYTGACRRDELTNMSIHDLEFKSDIILVTVPKTKNNIVRVFAITDEIILVTVPKTKNNIVRVFAITDERWITLIKTYVALRPKNINHSRFFLTYSNGYCISCPIGINTIGKMPKFIADFLKLSNSELYTGLCFMPKFIADFLKLSNSELYTGLCFRRSSATHLADAGSDLLTIKRHGGWKSSAVAKGYIETSMKSKVAVAHNLSGPSTSGHSRVISSNDSQSQESTIRANNITQQNFVTKNLPGITIHAQDTCQNFVTKNLPGITIHAQDTCSVSVNVYNNSTVHNNNNVN</sequence>
<protein>
    <recommendedName>
        <fullName evidence="5">Tyr recombinase domain-containing protein</fullName>
    </recommendedName>
</protein>
<evidence type="ECO:0000313" key="4">
    <source>
        <dbReference type="Proteomes" id="UP001458880"/>
    </source>
</evidence>
<dbReference type="InterPro" id="IPR013762">
    <property type="entry name" value="Integrase-like_cat_sf"/>
</dbReference>
<name>A0AAW1NM71_POPJA</name>
<keyword evidence="4" id="KW-1185">Reference proteome</keyword>
<dbReference type="Proteomes" id="UP001458880">
    <property type="component" value="Unassembled WGS sequence"/>
</dbReference>
<dbReference type="InterPro" id="IPR011010">
    <property type="entry name" value="DNA_brk_join_enz"/>
</dbReference>
<accession>A0AAW1NM71</accession>
<dbReference type="AlphaFoldDB" id="A0AAW1NM71"/>
<comment type="caution">
    <text evidence="3">The sequence shown here is derived from an EMBL/GenBank/DDBJ whole genome shotgun (WGS) entry which is preliminary data.</text>
</comment>
<evidence type="ECO:0000256" key="2">
    <source>
        <dbReference type="SAM" id="MobiDB-lite"/>
    </source>
</evidence>
<dbReference type="GO" id="GO:0006310">
    <property type="term" value="P:DNA recombination"/>
    <property type="evidence" value="ECO:0007669"/>
    <property type="project" value="UniProtKB-KW"/>
</dbReference>
<dbReference type="GO" id="GO:0015074">
    <property type="term" value="P:DNA integration"/>
    <property type="evidence" value="ECO:0007669"/>
    <property type="project" value="InterPro"/>
</dbReference>
<organism evidence="3 4">
    <name type="scientific">Popillia japonica</name>
    <name type="common">Japanese beetle</name>
    <dbReference type="NCBI Taxonomy" id="7064"/>
    <lineage>
        <taxon>Eukaryota</taxon>
        <taxon>Metazoa</taxon>
        <taxon>Ecdysozoa</taxon>
        <taxon>Arthropoda</taxon>
        <taxon>Hexapoda</taxon>
        <taxon>Insecta</taxon>
        <taxon>Pterygota</taxon>
        <taxon>Neoptera</taxon>
        <taxon>Endopterygota</taxon>
        <taxon>Coleoptera</taxon>
        <taxon>Polyphaga</taxon>
        <taxon>Scarabaeiformia</taxon>
        <taxon>Scarabaeidae</taxon>
        <taxon>Rutelinae</taxon>
        <taxon>Popillia</taxon>
    </lineage>
</organism>
<dbReference type="EMBL" id="JASPKY010000002">
    <property type="protein sequence ID" value="KAK9759087.1"/>
    <property type="molecule type" value="Genomic_DNA"/>
</dbReference>
<feature type="region of interest" description="Disordered" evidence="2">
    <location>
        <begin position="205"/>
        <end position="227"/>
    </location>
</feature>
<evidence type="ECO:0000256" key="1">
    <source>
        <dbReference type="ARBA" id="ARBA00023172"/>
    </source>
</evidence>
<reference evidence="3 4" key="1">
    <citation type="journal article" date="2024" name="BMC Genomics">
        <title>De novo assembly and annotation of Popillia japonica's genome with initial clues to its potential as an invasive pest.</title>
        <authorList>
            <person name="Cucini C."/>
            <person name="Boschi S."/>
            <person name="Funari R."/>
            <person name="Cardaioli E."/>
            <person name="Iannotti N."/>
            <person name="Marturano G."/>
            <person name="Paoli F."/>
            <person name="Bruttini M."/>
            <person name="Carapelli A."/>
            <person name="Frati F."/>
            <person name="Nardi F."/>
        </authorList>
    </citation>
    <scope>NUCLEOTIDE SEQUENCE [LARGE SCALE GENOMIC DNA]</scope>
    <source>
        <strain evidence="3">DMR45628</strain>
    </source>
</reference>
<gene>
    <name evidence="3" type="ORF">QE152_g244</name>
</gene>
<evidence type="ECO:0000313" key="3">
    <source>
        <dbReference type="EMBL" id="KAK9759087.1"/>
    </source>
</evidence>
<dbReference type="SUPFAM" id="SSF56349">
    <property type="entry name" value="DNA breaking-rejoining enzymes"/>
    <property type="match status" value="1"/>
</dbReference>